<feature type="region of interest" description="Disordered" evidence="1">
    <location>
        <begin position="1"/>
        <end position="25"/>
    </location>
</feature>
<organism evidence="2">
    <name type="scientific">marine metagenome</name>
    <dbReference type="NCBI Taxonomy" id="408172"/>
    <lineage>
        <taxon>unclassified sequences</taxon>
        <taxon>metagenomes</taxon>
        <taxon>ecological metagenomes</taxon>
    </lineage>
</organism>
<dbReference type="AlphaFoldDB" id="A0A382TI35"/>
<name>A0A382TI35_9ZZZZ</name>
<accession>A0A382TI35</accession>
<feature type="non-terminal residue" evidence="2">
    <location>
        <position position="1"/>
    </location>
</feature>
<sequence length="25" mass="2482">DMAYSNSRAGVPVSAGAPSDDGLPF</sequence>
<gene>
    <name evidence="2" type="ORF">METZ01_LOCUS373922</name>
</gene>
<proteinExistence type="predicted"/>
<dbReference type="EMBL" id="UINC01136354">
    <property type="protein sequence ID" value="SVD21068.1"/>
    <property type="molecule type" value="Genomic_DNA"/>
</dbReference>
<evidence type="ECO:0000256" key="1">
    <source>
        <dbReference type="SAM" id="MobiDB-lite"/>
    </source>
</evidence>
<protein>
    <submittedName>
        <fullName evidence="2">Uncharacterized protein</fullName>
    </submittedName>
</protein>
<reference evidence="2" key="1">
    <citation type="submission" date="2018-05" db="EMBL/GenBank/DDBJ databases">
        <authorList>
            <person name="Lanie J.A."/>
            <person name="Ng W.-L."/>
            <person name="Kazmierczak K.M."/>
            <person name="Andrzejewski T.M."/>
            <person name="Davidsen T.M."/>
            <person name="Wayne K.J."/>
            <person name="Tettelin H."/>
            <person name="Glass J.I."/>
            <person name="Rusch D."/>
            <person name="Podicherti R."/>
            <person name="Tsui H.-C.T."/>
            <person name="Winkler M.E."/>
        </authorList>
    </citation>
    <scope>NUCLEOTIDE SEQUENCE</scope>
</reference>
<evidence type="ECO:0000313" key="2">
    <source>
        <dbReference type="EMBL" id="SVD21068.1"/>
    </source>
</evidence>